<protein>
    <submittedName>
        <fullName evidence="1">Uncharacterized protein</fullName>
    </submittedName>
</protein>
<dbReference type="EMBL" id="CP016428">
    <property type="protein sequence ID" value="ANW04152.1"/>
    <property type="molecule type" value="Genomic_DNA"/>
</dbReference>
<dbReference type="Proteomes" id="UP000092839">
    <property type="component" value="Chromosome"/>
</dbReference>
<name>A0A1B1UMT0_9BRAD</name>
<dbReference type="OrthoDB" id="7280790at2"/>
<organism evidence="1 2">
    <name type="scientific">Bradyrhizobium icense</name>
    <dbReference type="NCBI Taxonomy" id="1274631"/>
    <lineage>
        <taxon>Bacteria</taxon>
        <taxon>Pseudomonadati</taxon>
        <taxon>Pseudomonadota</taxon>
        <taxon>Alphaproteobacteria</taxon>
        <taxon>Hyphomicrobiales</taxon>
        <taxon>Nitrobacteraceae</taxon>
        <taxon>Bradyrhizobium</taxon>
    </lineage>
</organism>
<dbReference type="STRING" id="1274631.LMTR13_32425"/>
<evidence type="ECO:0000313" key="1">
    <source>
        <dbReference type="EMBL" id="ANW04152.1"/>
    </source>
</evidence>
<dbReference type="KEGG" id="bic:LMTR13_32425"/>
<evidence type="ECO:0000313" key="2">
    <source>
        <dbReference type="Proteomes" id="UP000092839"/>
    </source>
</evidence>
<accession>A0A1B1UMT0</accession>
<reference evidence="1 2" key="1">
    <citation type="submission" date="2016-07" db="EMBL/GenBank/DDBJ databases">
        <title>Complete genome sequence of Bradyrhizobium icense LMTR 13T, a potential inoculant strain isolated from lima bean (Phaseolus lunatus) in Peru.</title>
        <authorList>
            <person name="Ormeno-Orrillo E."/>
            <person name="Duran D."/>
            <person name="Rogel M.A."/>
            <person name="Rey L."/>
            <person name="Imperial J."/>
            <person name="Ruiz-Argueso T."/>
            <person name="Martinez-Romero E."/>
        </authorList>
    </citation>
    <scope>NUCLEOTIDE SEQUENCE [LARGE SCALE GENOMIC DNA]</scope>
    <source>
        <strain evidence="1 2">LMTR 13</strain>
    </source>
</reference>
<dbReference type="RefSeq" id="WP_065731308.1">
    <property type="nucleotide sequence ID" value="NZ_CP016428.1"/>
</dbReference>
<keyword evidence="2" id="KW-1185">Reference proteome</keyword>
<proteinExistence type="predicted"/>
<dbReference type="AlphaFoldDB" id="A0A1B1UMT0"/>
<sequence length="124" mass="13312">MHISKRLLLGIGAATLIMESVVILPAFAADKVSLFKVITTKDEIVIGISEGDLARIEGQNAGGVARMLVARGSMSAWQYAVRKSSSGDLEQVPLHKIGLLASDSLRVEPYATPLKVLPIDETRK</sequence>
<gene>
    <name evidence="1" type="ORF">LMTR13_32425</name>
</gene>